<protein>
    <submittedName>
        <fullName evidence="2">Putative N-acetylmuramoyl-L-alanine amidase</fullName>
    </submittedName>
</protein>
<accession>A0A6H1ZZB5</accession>
<dbReference type="EMBL" id="MT144378">
    <property type="protein sequence ID" value="QJA52914.1"/>
    <property type="molecule type" value="Genomic_DNA"/>
</dbReference>
<gene>
    <name evidence="2" type="ORF">TM448A03072_0004</name>
</gene>
<evidence type="ECO:0000313" key="2">
    <source>
        <dbReference type="EMBL" id="QJA52914.1"/>
    </source>
</evidence>
<evidence type="ECO:0000259" key="1">
    <source>
        <dbReference type="Pfam" id="PF01520"/>
    </source>
</evidence>
<name>A0A6H1ZZB5_9ZZZZ</name>
<feature type="domain" description="MurNAc-LAA" evidence="1">
    <location>
        <begin position="19"/>
        <end position="162"/>
    </location>
</feature>
<proteinExistence type="predicted"/>
<dbReference type="Pfam" id="PF01520">
    <property type="entry name" value="Amidase_3"/>
    <property type="match status" value="1"/>
</dbReference>
<dbReference type="GO" id="GO:0008745">
    <property type="term" value="F:N-acetylmuramoyl-L-alanine amidase activity"/>
    <property type="evidence" value="ECO:0007669"/>
    <property type="project" value="InterPro"/>
</dbReference>
<dbReference type="GO" id="GO:0009253">
    <property type="term" value="P:peptidoglycan catabolic process"/>
    <property type="evidence" value="ECO:0007669"/>
    <property type="project" value="InterPro"/>
</dbReference>
<dbReference type="AlphaFoldDB" id="A0A6H1ZZB5"/>
<sequence>MPKIYLSPSTQETNLCKMGDTEEMHCNKIADLMEPLLKHNGIDFTRNTPAMTHVTSKNESNKNKYDLHYALHSNAYNEQIEGSVIFYASEAGKYFAKVLAETYREIYPGNIEIRKPDKKYTELYQTFAPAVIDEIAFHDNVNDAKWIHDNLEAIAKNKVKALCKCFEIPYKEPKINVFDMFLDELETLINKYKELIK</sequence>
<reference evidence="2" key="1">
    <citation type="submission" date="2020-03" db="EMBL/GenBank/DDBJ databases">
        <title>The deep terrestrial virosphere.</title>
        <authorList>
            <person name="Holmfeldt K."/>
            <person name="Nilsson E."/>
            <person name="Simone D."/>
            <person name="Lopez-Fernandez M."/>
            <person name="Wu X."/>
            <person name="de Brujin I."/>
            <person name="Lundin D."/>
            <person name="Andersson A."/>
            <person name="Bertilsson S."/>
            <person name="Dopson M."/>
        </authorList>
    </citation>
    <scope>NUCLEOTIDE SEQUENCE</scope>
    <source>
        <strain evidence="2">TM448A03072</strain>
    </source>
</reference>
<dbReference type="SUPFAM" id="SSF53187">
    <property type="entry name" value="Zn-dependent exopeptidases"/>
    <property type="match status" value="1"/>
</dbReference>
<dbReference type="Gene3D" id="3.40.630.40">
    <property type="entry name" value="Zn-dependent exopeptidases"/>
    <property type="match status" value="1"/>
</dbReference>
<dbReference type="InterPro" id="IPR002508">
    <property type="entry name" value="MurNAc-LAA_cat"/>
</dbReference>
<organism evidence="2">
    <name type="scientific">viral metagenome</name>
    <dbReference type="NCBI Taxonomy" id="1070528"/>
    <lineage>
        <taxon>unclassified sequences</taxon>
        <taxon>metagenomes</taxon>
        <taxon>organismal metagenomes</taxon>
    </lineage>
</organism>